<name>V5WFQ4_9SPIO</name>
<keyword evidence="3" id="KW-1185">Reference proteome</keyword>
<organism evidence="2 3">
    <name type="scientific">Salinispira pacifica</name>
    <dbReference type="NCBI Taxonomy" id="1307761"/>
    <lineage>
        <taxon>Bacteria</taxon>
        <taxon>Pseudomonadati</taxon>
        <taxon>Spirochaetota</taxon>
        <taxon>Spirochaetia</taxon>
        <taxon>Spirochaetales</taxon>
        <taxon>Spirochaetaceae</taxon>
        <taxon>Salinispira</taxon>
    </lineage>
</organism>
<reference evidence="2 3" key="1">
    <citation type="journal article" date="2015" name="Stand. Genomic Sci.">
        <title>Complete genome sequence and description of Salinispira pacifica gen. nov., sp. nov., a novel spirochaete isolated form a hypersaline microbial mat.</title>
        <authorList>
            <person name="Ben Hania W."/>
            <person name="Joseph M."/>
            <person name="Schumann P."/>
            <person name="Bunk B."/>
            <person name="Fiebig A."/>
            <person name="Sproer C."/>
            <person name="Klenk H.P."/>
            <person name="Fardeau M.L."/>
            <person name="Spring S."/>
        </authorList>
    </citation>
    <scope>NUCLEOTIDE SEQUENCE [LARGE SCALE GENOMIC DNA]</scope>
    <source>
        <strain evidence="2 3">L21-RPul-D2</strain>
    </source>
</reference>
<dbReference type="RefSeq" id="WP_024267571.1">
    <property type="nucleotide sequence ID" value="NC_023035.1"/>
</dbReference>
<feature type="region of interest" description="Disordered" evidence="1">
    <location>
        <begin position="65"/>
        <end position="99"/>
    </location>
</feature>
<evidence type="ECO:0000256" key="1">
    <source>
        <dbReference type="SAM" id="MobiDB-lite"/>
    </source>
</evidence>
<dbReference type="SUPFAM" id="SSF102829">
    <property type="entry name" value="Cell division protein ZapA-like"/>
    <property type="match status" value="1"/>
</dbReference>
<gene>
    <name evidence="2" type="ORF">L21SP2_1246</name>
</gene>
<dbReference type="InterPro" id="IPR053712">
    <property type="entry name" value="Bac_CellDiv_Activator"/>
</dbReference>
<protein>
    <recommendedName>
        <fullName evidence="4">Cell division protein ZapA</fullName>
    </recommendedName>
</protein>
<dbReference type="OrthoDB" id="360980at2"/>
<dbReference type="InterPro" id="IPR036192">
    <property type="entry name" value="Cell_div_ZapA-like_sf"/>
</dbReference>
<proteinExistence type="predicted"/>
<accession>V5WFQ4</accession>
<dbReference type="EMBL" id="CP006939">
    <property type="protein sequence ID" value="AHC14647.1"/>
    <property type="molecule type" value="Genomic_DNA"/>
</dbReference>
<evidence type="ECO:0008006" key="4">
    <source>
        <dbReference type="Google" id="ProtNLM"/>
    </source>
</evidence>
<dbReference type="KEGG" id="slr:L21SP2_1246"/>
<evidence type="ECO:0000313" key="3">
    <source>
        <dbReference type="Proteomes" id="UP000018680"/>
    </source>
</evidence>
<dbReference type="Proteomes" id="UP000018680">
    <property type="component" value="Chromosome"/>
</dbReference>
<dbReference type="Pfam" id="PF05164">
    <property type="entry name" value="ZapA"/>
    <property type="match status" value="1"/>
</dbReference>
<dbReference type="Gene3D" id="6.10.250.790">
    <property type="match status" value="1"/>
</dbReference>
<dbReference type="HOGENOM" id="CLU_116623_5_0_12"/>
<dbReference type="eggNOG" id="COG3027">
    <property type="taxonomic scope" value="Bacteria"/>
</dbReference>
<sequence length="135" mass="14803">MKVEMLGTSFTLQSDEDPVYLEQVTRFYESKIEEIRDSVETRDPVKLAILAGILVVDDLFKSGAAGQPRLQPSSAGEIARESAGNEPTVPADEPVDNSELEEAERITMNLIHRISSTLEEAAIDEPLSIPGTMED</sequence>
<dbReference type="AlphaFoldDB" id="V5WFQ4"/>
<dbReference type="STRING" id="1307761.L21SP2_1246"/>
<dbReference type="InterPro" id="IPR007838">
    <property type="entry name" value="Cell_div_ZapA-like"/>
</dbReference>
<evidence type="ECO:0000313" key="2">
    <source>
        <dbReference type="EMBL" id="AHC14647.1"/>
    </source>
</evidence>